<organism evidence="15 16">
    <name type="scientific">Lysinibacillus xylanilyticus</name>
    <dbReference type="NCBI Taxonomy" id="582475"/>
    <lineage>
        <taxon>Bacteria</taxon>
        <taxon>Bacillati</taxon>
        <taxon>Bacillota</taxon>
        <taxon>Bacilli</taxon>
        <taxon>Bacillales</taxon>
        <taxon>Bacillaceae</taxon>
        <taxon>Lysinibacillus</taxon>
    </lineage>
</organism>
<reference evidence="16" key="1">
    <citation type="submission" date="2015-07" db="EMBL/GenBank/DDBJ databases">
        <authorList>
            <consortium name="Consortium for Microbial Forensics and Genomics (microFORGE)"/>
            <person name="Knight B.M."/>
            <person name="Roberts D.P."/>
            <person name="Lin D."/>
            <person name="Hari K."/>
            <person name="Fletcher J."/>
            <person name="Melcher U."/>
            <person name="Blagden T."/>
            <person name="Winegar R.A."/>
        </authorList>
    </citation>
    <scope>NUCLEOTIDE SEQUENCE [LARGE SCALE GENOMIC DNA]</scope>
    <source>
        <strain evidence="16">DSM 23493</strain>
    </source>
</reference>
<dbReference type="SUPFAM" id="SSF103190">
    <property type="entry name" value="Sensory domain-like"/>
    <property type="match status" value="1"/>
</dbReference>
<dbReference type="CDD" id="cd18773">
    <property type="entry name" value="PDC1_HK_sensor"/>
    <property type="match status" value="1"/>
</dbReference>
<dbReference type="PROSITE" id="PS50111">
    <property type="entry name" value="CHEMOTAXIS_TRANSDUC_2"/>
    <property type="match status" value="1"/>
</dbReference>
<dbReference type="InterPro" id="IPR003660">
    <property type="entry name" value="HAMP_dom"/>
</dbReference>
<comment type="caution">
    <text evidence="15">The sequence shown here is derived from an EMBL/GenBank/DDBJ whole genome shotgun (WGS) entry which is preliminary data.</text>
</comment>
<dbReference type="Pfam" id="PF02743">
    <property type="entry name" value="dCache_1"/>
    <property type="match status" value="1"/>
</dbReference>
<evidence type="ECO:0000259" key="14">
    <source>
        <dbReference type="PROSITE" id="PS50885"/>
    </source>
</evidence>
<evidence type="ECO:0000256" key="12">
    <source>
        <dbReference type="SAM" id="Phobius"/>
    </source>
</evidence>
<evidence type="ECO:0000256" key="5">
    <source>
        <dbReference type="ARBA" id="ARBA00022692"/>
    </source>
</evidence>
<dbReference type="GO" id="GO:0007165">
    <property type="term" value="P:signal transduction"/>
    <property type="evidence" value="ECO:0007669"/>
    <property type="project" value="UniProtKB-KW"/>
</dbReference>
<evidence type="ECO:0000259" key="13">
    <source>
        <dbReference type="PROSITE" id="PS50111"/>
    </source>
</evidence>
<dbReference type="EMBL" id="LFXJ01000005">
    <property type="protein sequence ID" value="KMY32795.1"/>
    <property type="molecule type" value="Genomic_DNA"/>
</dbReference>
<evidence type="ECO:0000313" key="15">
    <source>
        <dbReference type="EMBL" id="KMY32795.1"/>
    </source>
</evidence>
<dbReference type="PANTHER" id="PTHR32089:SF114">
    <property type="entry name" value="METHYL-ACCEPTING CHEMOTAXIS PROTEIN MCPB"/>
    <property type="match status" value="1"/>
</dbReference>
<dbReference type="PROSITE" id="PS50885">
    <property type="entry name" value="HAMP"/>
    <property type="match status" value="1"/>
</dbReference>
<evidence type="ECO:0000256" key="6">
    <source>
        <dbReference type="ARBA" id="ARBA00022989"/>
    </source>
</evidence>
<feature type="coiled-coil region" evidence="11">
    <location>
        <begin position="617"/>
        <end position="647"/>
    </location>
</feature>
<protein>
    <submittedName>
        <fullName evidence="15">Chemotaxis protein</fullName>
    </submittedName>
</protein>
<dbReference type="Pfam" id="PF00015">
    <property type="entry name" value="MCPsignal"/>
    <property type="match status" value="1"/>
</dbReference>
<dbReference type="CDD" id="cd12912">
    <property type="entry name" value="PDC2_MCP_like"/>
    <property type="match status" value="1"/>
</dbReference>
<evidence type="ECO:0000313" key="16">
    <source>
        <dbReference type="Proteomes" id="UP000037326"/>
    </source>
</evidence>
<keyword evidence="5 12" id="KW-0812">Transmembrane</keyword>
<keyword evidence="3" id="KW-0488">Methylation</keyword>
<name>A0A0K9FE68_9BACI</name>
<evidence type="ECO:0000256" key="3">
    <source>
        <dbReference type="ARBA" id="ARBA00022481"/>
    </source>
</evidence>
<feature type="transmembrane region" description="Helical" evidence="12">
    <location>
        <begin position="12"/>
        <end position="33"/>
    </location>
</feature>
<feature type="domain" description="Methyl-accepting transducer" evidence="13">
    <location>
        <begin position="367"/>
        <end position="603"/>
    </location>
</feature>
<comment type="similarity">
    <text evidence="9">Belongs to the methyl-accepting chemotaxis (MCP) protein family.</text>
</comment>
<keyword evidence="7 12" id="KW-0472">Membrane</keyword>
<evidence type="ECO:0000256" key="10">
    <source>
        <dbReference type="PROSITE-ProRule" id="PRU00284"/>
    </source>
</evidence>
<dbReference type="PATRIC" id="fig|582475.4.peg.2015"/>
<dbReference type="SMART" id="SM00304">
    <property type="entry name" value="HAMP"/>
    <property type="match status" value="1"/>
</dbReference>
<dbReference type="InterPro" id="IPR033479">
    <property type="entry name" value="dCache_1"/>
</dbReference>
<comment type="subcellular location">
    <subcellularLocation>
        <location evidence="1">Cell membrane</location>
        <topology evidence="1">Multi-pass membrane protein</topology>
    </subcellularLocation>
</comment>
<dbReference type="RefSeq" id="WP_049666336.1">
    <property type="nucleotide sequence ID" value="NZ_LFXJ01000005.1"/>
</dbReference>
<dbReference type="GO" id="GO:0005886">
    <property type="term" value="C:plasma membrane"/>
    <property type="evidence" value="ECO:0007669"/>
    <property type="project" value="UniProtKB-SubCell"/>
</dbReference>
<keyword evidence="4" id="KW-0145">Chemotaxis</keyword>
<dbReference type="GeneID" id="96598946"/>
<keyword evidence="6 12" id="KW-1133">Transmembrane helix</keyword>
<evidence type="ECO:0000256" key="8">
    <source>
        <dbReference type="ARBA" id="ARBA00023224"/>
    </source>
</evidence>
<dbReference type="Gene3D" id="6.10.340.10">
    <property type="match status" value="1"/>
</dbReference>
<sequence length="653" mass="71457">MKQLFGSFKGKLYTLFALILLIPVISVGSLSYLSAKNSIKDEILYSADESVNILNTLIDNTISEKMNDINVLSKEIDSSMYKEHETVLDTNFQQYIKLHPDVLTIYMGTSEGAVFVEPKSNSADYNPLERDWYKEATAFKGETLITNPYKDVATGDMVVTIARQVKDQSGVLAIDIKLANLQKVSESIRIGKEGYPSIFGGNNMVISHPTIEPGSELKESFIDKMYDSKSGTYEYVYDGEDRILFFTTNELTNWKIAGTIFAKEIDESASPILFNTLLVLIIAIVISAIVFYFVMKGIIKPIKSLKDSAVTISKGDLTEQVTITSHDEIGQLGQAFNDMQESLRTLIQKIEQNAEEVASSAEELTANATQTSVATEKVAISIQDVATSADTQTTSANKNAESLQELSKAILHIAEISSIVTDLSQHATLQADEGGKAVQDTKDQMQSIHLSVTDSNTKIQTLHERSKQITSILDVITSIADQTNLLALNAAIEAARAGEHGKGFAVVADEVRKLAEQSQESAQQIFELIRGIQLETEQSVNIMAKVTEDVQNGLHVSDEAITKFQVIKTSMDKITPKMEEVSSASEQMSASVQEVTAITENLAFSAQGNSAASEDVAASTEEQLASMEEINASAQALAHMADELKQLISQFKY</sequence>
<keyword evidence="2" id="KW-1003">Cell membrane</keyword>
<evidence type="ECO:0000256" key="11">
    <source>
        <dbReference type="SAM" id="Coils"/>
    </source>
</evidence>
<feature type="transmembrane region" description="Helical" evidence="12">
    <location>
        <begin position="272"/>
        <end position="294"/>
    </location>
</feature>
<evidence type="ECO:0000256" key="9">
    <source>
        <dbReference type="ARBA" id="ARBA00029447"/>
    </source>
</evidence>
<dbReference type="CDD" id="cd06225">
    <property type="entry name" value="HAMP"/>
    <property type="match status" value="1"/>
</dbReference>
<evidence type="ECO:0000256" key="1">
    <source>
        <dbReference type="ARBA" id="ARBA00004651"/>
    </source>
</evidence>
<dbReference type="OrthoDB" id="9760371at2"/>
<dbReference type="CDD" id="cd11386">
    <property type="entry name" value="MCP_signal"/>
    <property type="match status" value="1"/>
</dbReference>
<dbReference type="InterPro" id="IPR004089">
    <property type="entry name" value="MCPsignal_dom"/>
</dbReference>
<accession>A0A0K9FE68</accession>
<gene>
    <name evidence="15" type="ORF">ACZ11_11955</name>
</gene>
<evidence type="ECO:0000256" key="7">
    <source>
        <dbReference type="ARBA" id="ARBA00023136"/>
    </source>
</evidence>
<feature type="domain" description="HAMP" evidence="14">
    <location>
        <begin position="296"/>
        <end position="348"/>
    </location>
</feature>
<dbReference type="SUPFAM" id="SSF58104">
    <property type="entry name" value="Methyl-accepting chemotaxis protein (MCP) signaling domain"/>
    <property type="match status" value="1"/>
</dbReference>
<dbReference type="Gene3D" id="3.30.450.20">
    <property type="entry name" value="PAS domain"/>
    <property type="match status" value="2"/>
</dbReference>
<dbReference type="AlphaFoldDB" id="A0A0K9FE68"/>
<evidence type="ECO:0000256" key="4">
    <source>
        <dbReference type="ARBA" id="ARBA00022500"/>
    </source>
</evidence>
<dbReference type="FunFam" id="1.10.287.950:FF:000001">
    <property type="entry name" value="Methyl-accepting chemotaxis sensory transducer"/>
    <property type="match status" value="1"/>
</dbReference>
<proteinExistence type="inferred from homology"/>
<dbReference type="SMART" id="SM00283">
    <property type="entry name" value="MA"/>
    <property type="match status" value="1"/>
</dbReference>
<keyword evidence="8 10" id="KW-0807">Transducer</keyword>
<dbReference type="Pfam" id="PF00672">
    <property type="entry name" value="HAMP"/>
    <property type="match status" value="1"/>
</dbReference>
<evidence type="ECO:0000256" key="2">
    <source>
        <dbReference type="ARBA" id="ARBA00022475"/>
    </source>
</evidence>
<dbReference type="GO" id="GO:0006935">
    <property type="term" value="P:chemotaxis"/>
    <property type="evidence" value="ECO:0007669"/>
    <property type="project" value="UniProtKB-KW"/>
</dbReference>
<dbReference type="Gene3D" id="1.10.287.950">
    <property type="entry name" value="Methyl-accepting chemotaxis protein"/>
    <property type="match status" value="1"/>
</dbReference>
<dbReference type="Proteomes" id="UP000037326">
    <property type="component" value="Unassembled WGS sequence"/>
</dbReference>
<dbReference type="PANTHER" id="PTHR32089">
    <property type="entry name" value="METHYL-ACCEPTING CHEMOTAXIS PROTEIN MCPB"/>
    <property type="match status" value="1"/>
</dbReference>
<keyword evidence="11" id="KW-0175">Coiled coil</keyword>
<dbReference type="InterPro" id="IPR029151">
    <property type="entry name" value="Sensor-like_sf"/>
</dbReference>